<dbReference type="InterPro" id="IPR039309">
    <property type="entry name" value="BT1"/>
</dbReference>
<feature type="compositionally biased region" description="Polar residues" evidence="7">
    <location>
        <begin position="64"/>
        <end position="78"/>
    </location>
</feature>
<reference evidence="9 10" key="1">
    <citation type="journal article" date="2015" name="Genome Biol. Evol.">
        <title>Comparative Genomics of a Bacterivorous Green Alga Reveals Evolutionary Causalities and Consequences of Phago-Mixotrophic Mode of Nutrition.</title>
        <authorList>
            <person name="Burns J.A."/>
            <person name="Paasch A."/>
            <person name="Narechania A."/>
            <person name="Kim E."/>
        </authorList>
    </citation>
    <scope>NUCLEOTIDE SEQUENCE [LARGE SCALE GENOMIC DNA]</scope>
    <source>
        <strain evidence="9 10">PLY_AMNH</strain>
    </source>
</reference>
<comment type="subcellular location">
    <subcellularLocation>
        <location evidence="1">Membrane</location>
        <topology evidence="1">Multi-pass membrane protein</topology>
    </subcellularLocation>
</comment>
<dbReference type="EMBL" id="LGRX02001513">
    <property type="protein sequence ID" value="KAK3286056.1"/>
    <property type="molecule type" value="Genomic_DNA"/>
</dbReference>
<dbReference type="CDD" id="cd17484">
    <property type="entry name" value="MFS_FBT"/>
    <property type="match status" value="1"/>
</dbReference>
<protein>
    <recommendedName>
        <fullName evidence="11">Biopterin transport-related protein BT1</fullName>
    </recommendedName>
</protein>
<evidence type="ECO:0000256" key="4">
    <source>
        <dbReference type="ARBA" id="ARBA00022692"/>
    </source>
</evidence>
<evidence type="ECO:0000256" key="1">
    <source>
        <dbReference type="ARBA" id="ARBA00004141"/>
    </source>
</evidence>
<accession>A0AAE0GZ59</accession>
<name>A0AAE0GZ59_9CHLO</name>
<feature type="transmembrane region" description="Helical" evidence="8">
    <location>
        <begin position="504"/>
        <end position="525"/>
    </location>
</feature>
<comment type="similarity">
    <text evidence="2">Belongs to the major facilitator superfamily. Folate-biopterin transporter (TC 2.A.71) family.</text>
</comment>
<feature type="transmembrane region" description="Helical" evidence="8">
    <location>
        <begin position="468"/>
        <end position="489"/>
    </location>
</feature>
<keyword evidence="4 8" id="KW-0812">Transmembrane</keyword>
<dbReference type="Pfam" id="PF03092">
    <property type="entry name" value="BT1"/>
    <property type="match status" value="1"/>
</dbReference>
<comment type="caution">
    <text evidence="9">The sequence shown here is derived from an EMBL/GenBank/DDBJ whole genome shotgun (WGS) entry which is preliminary data.</text>
</comment>
<evidence type="ECO:0008006" key="11">
    <source>
        <dbReference type="Google" id="ProtNLM"/>
    </source>
</evidence>
<feature type="transmembrane region" description="Helical" evidence="8">
    <location>
        <begin position="400"/>
        <end position="419"/>
    </location>
</feature>
<keyword evidence="6 8" id="KW-0472">Membrane</keyword>
<dbReference type="PANTHER" id="PTHR31585:SF0">
    <property type="entry name" value="FOLATE-BIOPTERIN TRANSPORTER 1, CHLOROPLASTIC"/>
    <property type="match status" value="1"/>
</dbReference>
<evidence type="ECO:0000256" key="2">
    <source>
        <dbReference type="ARBA" id="ARBA00007015"/>
    </source>
</evidence>
<gene>
    <name evidence="9" type="ORF">CYMTET_6364</name>
</gene>
<organism evidence="9 10">
    <name type="scientific">Cymbomonas tetramitiformis</name>
    <dbReference type="NCBI Taxonomy" id="36881"/>
    <lineage>
        <taxon>Eukaryota</taxon>
        <taxon>Viridiplantae</taxon>
        <taxon>Chlorophyta</taxon>
        <taxon>Pyramimonadophyceae</taxon>
        <taxon>Pyramimonadales</taxon>
        <taxon>Pyramimonadaceae</taxon>
        <taxon>Cymbomonas</taxon>
    </lineage>
</organism>
<dbReference type="GO" id="GO:0016020">
    <property type="term" value="C:membrane"/>
    <property type="evidence" value="ECO:0007669"/>
    <property type="project" value="UniProtKB-SubCell"/>
</dbReference>
<dbReference type="Gene3D" id="1.20.1250.20">
    <property type="entry name" value="MFS general substrate transporter like domains"/>
    <property type="match status" value="1"/>
</dbReference>
<dbReference type="InterPro" id="IPR004324">
    <property type="entry name" value="FBT"/>
</dbReference>
<proteinExistence type="inferred from homology"/>
<feature type="region of interest" description="Disordered" evidence="7">
    <location>
        <begin position="45"/>
        <end position="92"/>
    </location>
</feature>
<evidence type="ECO:0000256" key="8">
    <source>
        <dbReference type="SAM" id="Phobius"/>
    </source>
</evidence>
<sequence length="545" mass="58627">MSSFVTLPRFAPKFVKKFSSSGAPKSSLDKVHVVKRSKTRCLRISMSREGTEPGVAIRRKGRDQSLSQEGLASQNSEDTAPLKNVLEEPKLKGDSSPPWELFGKRLSLFGIDLNTEIGCIMLVYFVQGSLGLSGLAVSFFIKDELGLGPAEAGVLTGLSTIPWLIKPLYGFLSDSVPILGYRRRPYLFMSGIVNLCAWTALATVVSTPVATGICITASSLCVAVSDVVVDSLVVQRVQEGLKQGGSEGLEGSLQSLCWSSLYTGGILTAYFAGSLVQDYGPRFVFGCTALFPLLTTTVSVLLAEERVRRPDVGAGYEEMKNRVSQIWDAVKQPDLLLPAVFLFTWQATPNAGEAMFFFTTNELGFTPEFLGRVKLLGSIASLAGVVLYNNYLKTVPLKKVFRNVVYASMLLGSTQLILVTHANRAIGISDQVFALSDDVVLSVLGQLAFMPTLVLAARVCPEGIEATLFAALMSLLNAGGTVGGALGALSTKLFGVTETNFDNLAPLLSFCILTTAFPLFFLNYLPDENPENTDLEDPVKKGSSS</sequence>
<feature type="transmembrane region" description="Helical" evidence="8">
    <location>
        <begin position="369"/>
        <end position="388"/>
    </location>
</feature>
<keyword evidence="5 8" id="KW-1133">Transmembrane helix</keyword>
<evidence type="ECO:0000256" key="3">
    <source>
        <dbReference type="ARBA" id="ARBA00022448"/>
    </source>
</evidence>
<dbReference type="Proteomes" id="UP001190700">
    <property type="component" value="Unassembled WGS sequence"/>
</dbReference>
<keyword evidence="10" id="KW-1185">Reference proteome</keyword>
<evidence type="ECO:0000256" key="6">
    <source>
        <dbReference type="ARBA" id="ARBA00023136"/>
    </source>
</evidence>
<evidence type="ECO:0000313" key="9">
    <source>
        <dbReference type="EMBL" id="KAK3286056.1"/>
    </source>
</evidence>
<dbReference type="AlphaFoldDB" id="A0AAE0GZ59"/>
<evidence type="ECO:0000313" key="10">
    <source>
        <dbReference type="Proteomes" id="UP001190700"/>
    </source>
</evidence>
<evidence type="ECO:0000256" key="5">
    <source>
        <dbReference type="ARBA" id="ARBA00022989"/>
    </source>
</evidence>
<dbReference type="InterPro" id="IPR036259">
    <property type="entry name" value="MFS_trans_sf"/>
</dbReference>
<dbReference type="SUPFAM" id="SSF103473">
    <property type="entry name" value="MFS general substrate transporter"/>
    <property type="match status" value="1"/>
</dbReference>
<dbReference type="NCBIfam" id="TIGR00788">
    <property type="entry name" value="fbt"/>
    <property type="match status" value="1"/>
</dbReference>
<evidence type="ECO:0000256" key="7">
    <source>
        <dbReference type="SAM" id="MobiDB-lite"/>
    </source>
</evidence>
<keyword evidence="3" id="KW-0813">Transport</keyword>
<feature type="transmembrane region" description="Helical" evidence="8">
    <location>
        <begin position="439"/>
        <end position="456"/>
    </location>
</feature>
<dbReference type="PANTHER" id="PTHR31585">
    <property type="entry name" value="FOLATE-BIOPTERIN TRANSPORTER 1, CHLOROPLASTIC"/>
    <property type="match status" value="1"/>
</dbReference>